<name>A0A1E3IBQ9_9TREE</name>
<evidence type="ECO:0000313" key="2">
    <source>
        <dbReference type="EMBL" id="ODN85898.1"/>
    </source>
</evidence>
<accession>A0A1E3IBQ9</accession>
<dbReference type="Proteomes" id="UP000094819">
    <property type="component" value="Unassembled WGS sequence"/>
</dbReference>
<feature type="region of interest" description="Disordered" evidence="1">
    <location>
        <begin position="1"/>
        <end position="31"/>
    </location>
</feature>
<sequence length="146" mass="16245">MEDTRAFLDTFSETSSHTSSSNDDFVIANGRPPQDEFELEDEYRSDAGLTGYFPLEDDIQQLTAQGTNAIMTQMNHLLYEERVRMAPGYTVLESAVTIPAGDSPPADTQQHLDNDDAASIDDSGPFDPYDEVEFDEQASSSEEEDY</sequence>
<evidence type="ECO:0000256" key="1">
    <source>
        <dbReference type="SAM" id="MobiDB-lite"/>
    </source>
</evidence>
<reference evidence="2 3" key="1">
    <citation type="submission" date="2016-06" db="EMBL/GenBank/DDBJ databases">
        <title>Evolution of pathogenesis and genome organization in the Tremellales.</title>
        <authorList>
            <person name="Cuomo C."/>
            <person name="Litvintseva A."/>
            <person name="Heitman J."/>
            <person name="Chen Y."/>
            <person name="Sun S."/>
            <person name="Springer D."/>
            <person name="Dromer F."/>
            <person name="Young S."/>
            <person name="Zeng Q."/>
            <person name="Chapman S."/>
            <person name="Gujja S."/>
            <person name="Saif S."/>
            <person name="Birren B."/>
        </authorList>
    </citation>
    <scope>NUCLEOTIDE SEQUENCE [LARGE SCALE GENOMIC DNA]</scope>
    <source>
        <strain evidence="2 3">CBS 7118</strain>
    </source>
</reference>
<feature type="compositionally biased region" description="Acidic residues" evidence="1">
    <location>
        <begin position="128"/>
        <end position="146"/>
    </location>
</feature>
<dbReference type="RefSeq" id="XP_019028603.1">
    <property type="nucleotide sequence ID" value="XM_019179462.1"/>
</dbReference>
<feature type="region of interest" description="Disordered" evidence="1">
    <location>
        <begin position="98"/>
        <end position="146"/>
    </location>
</feature>
<feature type="compositionally biased region" description="Low complexity" evidence="1">
    <location>
        <begin position="10"/>
        <end position="21"/>
    </location>
</feature>
<dbReference type="EMBL" id="AWGH01000034">
    <property type="protein sequence ID" value="ODN85898.1"/>
    <property type="molecule type" value="Genomic_DNA"/>
</dbReference>
<dbReference type="GeneID" id="30196677"/>
<comment type="caution">
    <text evidence="2">The sequence shown here is derived from an EMBL/GenBank/DDBJ whole genome shotgun (WGS) entry which is preliminary data.</text>
</comment>
<protein>
    <submittedName>
        <fullName evidence="2">Uncharacterized protein</fullName>
    </submittedName>
</protein>
<proteinExistence type="predicted"/>
<evidence type="ECO:0000313" key="3">
    <source>
        <dbReference type="Proteomes" id="UP000094819"/>
    </source>
</evidence>
<gene>
    <name evidence="2" type="ORF">L198_07466</name>
</gene>
<keyword evidence="3" id="KW-1185">Reference proteome</keyword>
<dbReference type="AlphaFoldDB" id="A0A1E3IBQ9"/>
<organism evidence="2 3">
    <name type="scientific">Cryptococcus wingfieldii CBS 7118</name>
    <dbReference type="NCBI Taxonomy" id="1295528"/>
    <lineage>
        <taxon>Eukaryota</taxon>
        <taxon>Fungi</taxon>
        <taxon>Dikarya</taxon>
        <taxon>Basidiomycota</taxon>
        <taxon>Agaricomycotina</taxon>
        <taxon>Tremellomycetes</taxon>
        <taxon>Tremellales</taxon>
        <taxon>Cryptococcaceae</taxon>
        <taxon>Cryptococcus</taxon>
    </lineage>
</organism>